<proteinExistence type="predicted"/>
<dbReference type="RefSeq" id="WP_208842682.1">
    <property type="nucleotide sequence ID" value="NZ_CP072133.1"/>
</dbReference>
<feature type="domain" description="Cupin fold metalloprotein WbuC cupin" evidence="1">
    <location>
        <begin position="17"/>
        <end position="96"/>
    </location>
</feature>
<name>A0A975DG42_9GAMM</name>
<accession>A0A975DG42</accession>
<protein>
    <submittedName>
        <fullName evidence="2">WbuC family cupin fold metalloprotein</fullName>
    </submittedName>
</protein>
<dbReference type="InterPro" id="IPR027565">
    <property type="entry name" value="Cupin_WbuC"/>
</dbReference>
<dbReference type="Gene3D" id="2.60.120.10">
    <property type="entry name" value="Jelly Rolls"/>
    <property type="match status" value="1"/>
</dbReference>
<reference evidence="2" key="1">
    <citation type="submission" date="2021-03" db="EMBL/GenBank/DDBJ databases">
        <title>Complete Genome of Pseudoalteromonas xiamenensis STKMTI.2, a new potential marine bacterium producing anti-Vibrio compounds.</title>
        <authorList>
            <person name="Handayani D.P."/>
            <person name="Isnansetyo A."/>
            <person name="Istiqomah I."/>
            <person name="Jumina J."/>
        </authorList>
    </citation>
    <scope>NUCLEOTIDE SEQUENCE</scope>
    <source>
        <strain evidence="2">STKMTI.2</strain>
    </source>
</reference>
<gene>
    <name evidence="2" type="ORF">J5O05_14415</name>
</gene>
<evidence type="ECO:0000313" key="3">
    <source>
        <dbReference type="Proteomes" id="UP000664904"/>
    </source>
</evidence>
<keyword evidence="3" id="KW-1185">Reference proteome</keyword>
<sequence>MTNTLFSSDPITVVKLDLIEKLKKIAEQSSQKCARFCLHNDTFSGVQQMLVVLHRDARFNPHRHPEHKTESIHLIEGEVGFTVFDDSGSIIEKIRLSPHRQFLIRLAGNTWHLPVVLGEWAVFHEIYQGPYVKNVDVELHDKYRDSIELENLYNLLNLEYETFDDE</sequence>
<dbReference type="InterPro" id="IPR046058">
    <property type="entry name" value="WbuC_cupin"/>
</dbReference>
<dbReference type="Proteomes" id="UP000664904">
    <property type="component" value="Chromosome"/>
</dbReference>
<dbReference type="EMBL" id="CP072133">
    <property type="protein sequence ID" value="QTH71040.1"/>
    <property type="molecule type" value="Genomic_DNA"/>
</dbReference>
<dbReference type="KEGG" id="pxi:J5O05_14415"/>
<organism evidence="2 3">
    <name type="scientific">Pseudoalteromonas xiamenensis</name>
    <dbReference type="NCBI Taxonomy" id="882626"/>
    <lineage>
        <taxon>Bacteria</taxon>
        <taxon>Pseudomonadati</taxon>
        <taxon>Pseudomonadota</taxon>
        <taxon>Gammaproteobacteria</taxon>
        <taxon>Alteromonadales</taxon>
        <taxon>Pseudoalteromonadaceae</taxon>
        <taxon>Pseudoalteromonas</taxon>
    </lineage>
</organism>
<dbReference type="InterPro" id="IPR014710">
    <property type="entry name" value="RmlC-like_jellyroll"/>
</dbReference>
<evidence type="ECO:0000259" key="1">
    <source>
        <dbReference type="Pfam" id="PF19480"/>
    </source>
</evidence>
<dbReference type="InterPro" id="IPR011051">
    <property type="entry name" value="RmlC_Cupin_sf"/>
</dbReference>
<dbReference type="NCBIfam" id="TIGR04366">
    <property type="entry name" value="cupin_WbuC"/>
    <property type="match status" value="1"/>
</dbReference>
<evidence type="ECO:0000313" key="2">
    <source>
        <dbReference type="EMBL" id="QTH71040.1"/>
    </source>
</evidence>
<dbReference type="Pfam" id="PF19480">
    <property type="entry name" value="DUF6016"/>
    <property type="match status" value="1"/>
</dbReference>
<dbReference type="AlphaFoldDB" id="A0A975DG42"/>
<dbReference type="SUPFAM" id="SSF51182">
    <property type="entry name" value="RmlC-like cupins"/>
    <property type="match status" value="1"/>
</dbReference>